<proteinExistence type="predicted"/>
<keyword evidence="4" id="KW-1185">Reference proteome</keyword>
<gene>
    <name evidence="3" type="ORF">KTAU_22480</name>
</gene>
<name>A0A5J4KAC0_9CHLR</name>
<keyword evidence="2" id="KW-1133">Transmembrane helix</keyword>
<dbReference type="RefSeq" id="WP_151728367.1">
    <property type="nucleotide sequence ID" value="NZ_BKZV01000003.1"/>
</dbReference>
<feature type="transmembrane region" description="Helical" evidence="2">
    <location>
        <begin position="55"/>
        <end position="76"/>
    </location>
</feature>
<dbReference type="AlphaFoldDB" id="A0A5J4KAC0"/>
<feature type="transmembrane region" description="Helical" evidence="2">
    <location>
        <begin position="82"/>
        <end position="100"/>
    </location>
</feature>
<reference evidence="3 4" key="1">
    <citation type="journal article" date="2019" name="Int. J. Syst. Evol. Microbiol.">
        <title>Thermogemmatispora aurantia sp. nov. and Thermogemmatispora argillosa sp. nov., within the class Ktedonobacteria, and emended description of the genus Thermogemmatispora.</title>
        <authorList>
            <person name="Zheng Y."/>
            <person name="Wang C.M."/>
            <person name="Sakai Y."/>
            <person name="Abe K."/>
            <person name="Yokota A."/>
            <person name="Yabe S."/>
        </authorList>
    </citation>
    <scope>NUCLEOTIDE SEQUENCE [LARGE SCALE GENOMIC DNA]</scope>
    <source>
        <strain evidence="3 4">A1-2</strain>
    </source>
</reference>
<evidence type="ECO:0000256" key="2">
    <source>
        <dbReference type="SAM" id="Phobius"/>
    </source>
</evidence>
<protein>
    <submittedName>
        <fullName evidence="3">Uncharacterized protein</fullName>
    </submittedName>
</protein>
<feature type="compositionally biased region" description="Basic and acidic residues" evidence="1">
    <location>
        <begin position="1"/>
        <end position="11"/>
    </location>
</feature>
<comment type="caution">
    <text evidence="3">The sequence shown here is derived from an EMBL/GenBank/DDBJ whole genome shotgun (WGS) entry which is preliminary data.</text>
</comment>
<evidence type="ECO:0000256" key="1">
    <source>
        <dbReference type="SAM" id="MobiDB-lite"/>
    </source>
</evidence>
<keyword evidence="2" id="KW-0812">Transmembrane</keyword>
<sequence length="104" mass="11198">MMSRQESEAFRDIPYGHYAGEPQPAGSGGGPESRPVGEPSKVYPPRAEQVNLFRFLVVLMAMVTILVLAVICLVIVGGTMPWLSFGAGSFTVFLVTVVALDKIK</sequence>
<accession>A0A5J4KAC0</accession>
<dbReference type="EMBL" id="BKZV01000003">
    <property type="protein sequence ID" value="GER83611.1"/>
    <property type="molecule type" value="Genomic_DNA"/>
</dbReference>
<keyword evidence="2" id="KW-0472">Membrane</keyword>
<organism evidence="3 4">
    <name type="scientific">Thermogemmatispora aurantia</name>
    <dbReference type="NCBI Taxonomy" id="2045279"/>
    <lineage>
        <taxon>Bacteria</taxon>
        <taxon>Bacillati</taxon>
        <taxon>Chloroflexota</taxon>
        <taxon>Ktedonobacteria</taxon>
        <taxon>Thermogemmatisporales</taxon>
        <taxon>Thermogemmatisporaceae</taxon>
        <taxon>Thermogemmatispora</taxon>
    </lineage>
</organism>
<feature type="region of interest" description="Disordered" evidence="1">
    <location>
        <begin position="1"/>
        <end position="42"/>
    </location>
</feature>
<evidence type="ECO:0000313" key="4">
    <source>
        <dbReference type="Proteomes" id="UP000334820"/>
    </source>
</evidence>
<dbReference type="Proteomes" id="UP000334820">
    <property type="component" value="Unassembled WGS sequence"/>
</dbReference>
<evidence type="ECO:0000313" key="3">
    <source>
        <dbReference type="EMBL" id="GER83611.1"/>
    </source>
</evidence>